<sequence length="128" mass="14338">EVKIDESLSPKSKEKVKKRAKSLENTQNQAKGEVQTGVDNIVNEYLTLSSSDDINIGNYTNLQIKEDEIIENIPSVSKTSAIANLSSDVIEVCKITDNESIKVVENTSKKAKKEYKKRAKSHENTQRQ</sequence>
<proteinExistence type="predicted"/>
<accession>A0A1B6EWP5</accession>
<evidence type="ECO:0000313" key="2">
    <source>
        <dbReference type="EMBL" id="JAS42436.1"/>
    </source>
</evidence>
<reference evidence="2" key="1">
    <citation type="submission" date="2015-11" db="EMBL/GenBank/DDBJ databases">
        <title>De novo transcriptome assembly of four potential Pierce s Disease insect vectors from Arizona vineyards.</title>
        <authorList>
            <person name="Tassone E.E."/>
        </authorList>
    </citation>
    <scope>NUCLEOTIDE SEQUENCE</scope>
</reference>
<feature type="non-terminal residue" evidence="2">
    <location>
        <position position="128"/>
    </location>
</feature>
<gene>
    <name evidence="2" type="ORF">g.3229</name>
</gene>
<feature type="compositionally biased region" description="Basic residues" evidence="1">
    <location>
        <begin position="109"/>
        <end position="120"/>
    </location>
</feature>
<dbReference type="EMBL" id="GECZ01027333">
    <property type="protein sequence ID" value="JAS42436.1"/>
    <property type="molecule type" value="Transcribed_RNA"/>
</dbReference>
<name>A0A1B6EWP5_9HEMI</name>
<feature type="region of interest" description="Disordered" evidence="1">
    <location>
        <begin position="1"/>
        <end position="35"/>
    </location>
</feature>
<feature type="compositionally biased region" description="Basic and acidic residues" evidence="1">
    <location>
        <begin position="1"/>
        <end position="13"/>
    </location>
</feature>
<evidence type="ECO:0000256" key="1">
    <source>
        <dbReference type="SAM" id="MobiDB-lite"/>
    </source>
</evidence>
<dbReference type="AlphaFoldDB" id="A0A1B6EWP5"/>
<organism evidence="2">
    <name type="scientific">Cuerna arida</name>
    <dbReference type="NCBI Taxonomy" id="1464854"/>
    <lineage>
        <taxon>Eukaryota</taxon>
        <taxon>Metazoa</taxon>
        <taxon>Ecdysozoa</taxon>
        <taxon>Arthropoda</taxon>
        <taxon>Hexapoda</taxon>
        <taxon>Insecta</taxon>
        <taxon>Pterygota</taxon>
        <taxon>Neoptera</taxon>
        <taxon>Paraneoptera</taxon>
        <taxon>Hemiptera</taxon>
        <taxon>Auchenorrhyncha</taxon>
        <taxon>Membracoidea</taxon>
        <taxon>Cicadellidae</taxon>
        <taxon>Cicadellinae</taxon>
        <taxon>Proconiini</taxon>
        <taxon>Cuerna</taxon>
    </lineage>
</organism>
<feature type="region of interest" description="Disordered" evidence="1">
    <location>
        <begin position="105"/>
        <end position="128"/>
    </location>
</feature>
<feature type="non-terminal residue" evidence="2">
    <location>
        <position position="1"/>
    </location>
</feature>
<protein>
    <submittedName>
        <fullName evidence="2">Uncharacterized protein</fullName>
    </submittedName>
</protein>